<feature type="binding site" evidence="5">
    <location>
        <position position="464"/>
    </location>
    <ligand>
        <name>Mn(2+)</name>
        <dbReference type="ChEBI" id="CHEBI:29035"/>
    </ligand>
</feature>
<comment type="pathway">
    <text evidence="1 6">Metabolic intermediate biosynthesis; chorismate biosynthesis; chorismate from D-erythrose 4-phosphate and phosphoenolpyruvate: step 1/7.</text>
</comment>
<dbReference type="RefSeq" id="XP_009033939.1">
    <property type="nucleotide sequence ID" value="XM_009035691.1"/>
</dbReference>
<feature type="binding site" evidence="5">
    <location>
        <position position="142"/>
    </location>
    <ligand>
        <name>phosphoenolpyruvate</name>
        <dbReference type="ChEBI" id="CHEBI:58702"/>
    </ligand>
</feature>
<dbReference type="GeneID" id="20221710"/>
<dbReference type="PANTHER" id="PTHR21337">
    <property type="entry name" value="PHOSPHO-2-DEHYDRO-3-DEOXYHEPTONATE ALDOLASE 1, 2"/>
    <property type="match status" value="1"/>
</dbReference>
<proteinExistence type="inferred from homology"/>
<dbReference type="NCBIfam" id="TIGR01358">
    <property type="entry name" value="DAHP_synth_II"/>
    <property type="match status" value="1"/>
</dbReference>
<feature type="binding site" evidence="5">
    <location>
        <position position="388"/>
    </location>
    <ligand>
        <name>Mn(2+)</name>
        <dbReference type="ChEBI" id="CHEBI:29035"/>
    </ligand>
</feature>
<evidence type="ECO:0000256" key="3">
    <source>
        <dbReference type="ARBA" id="ARBA00022679"/>
    </source>
</evidence>
<dbReference type="SUPFAM" id="SSF51569">
    <property type="entry name" value="Aldolase"/>
    <property type="match status" value="1"/>
</dbReference>
<dbReference type="GO" id="GO:0009073">
    <property type="term" value="P:aromatic amino acid family biosynthetic process"/>
    <property type="evidence" value="ECO:0007669"/>
    <property type="project" value="UniProtKB-KW"/>
</dbReference>
<dbReference type="AlphaFoldDB" id="F0XZN4"/>
<gene>
    <name evidence="8" type="ORF">AURANDRAFT_36370</name>
</gene>
<dbReference type="EC" id="2.5.1.54" evidence="6"/>
<keyword evidence="9" id="KW-1185">Reference proteome</keyword>
<feature type="binding site" evidence="5">
    <location>
        <position position="430"/>
    </location>
    <ligand>
        <name>Mn(2+)</name>
        <dbReference type="ChEBI" id="CHEBI:29035"/>
    </ligand>
</feature>
<sequence length="494" mass="54243">MARLAVFAATVGAACALRGPAPLRMSIAQPPGASTTSPWSPSSWRNFEAKQIPTYPDAAKLAAAEKELAGCAPLVFAGEVRTLQEELGRACMGDGFVLFGGDCAESFDEFSVDHVRDTFRVILQMALVMTYGGAQPVIKIGRMAGQFAKPRSNPQETIDGVTLPSYQGDNINCETPFTAEARAADPDRMVKAYHQCSQTLNILRAFSSGGYADISRLHNWNLDFVEQTNPGSRYRSFAAQVDESLRFMRAIGVDTRSSTFSQTSFYTAHECLLLPYEEALTRQDSTTGRFYDCSAHLLWVGERTRQPEFAHFEFIRGIQNPVGVKISDKATPEDVIKILDTFNPKNIPGKVTLITRMNAKNLREKLPPLIRAVQAQGRAALWVSDPVHGNGYTSENGFKTRNFDDIRAEIDAFFDVHAQLGTHAGGVHLEMTGKDVTECLGGDTNAVTMDGGHGLSTKYLTHCDPRLNSMQSLELAFTMAERLREQTGLPSLQL</sequence>
<comment type="catalytic activity">
    <reaction evidence="4 6">
        <text>D-erythrose 4-phosphate + phosphoenolpyruvate + H2O = 7-phospho-2-dehydro-3-deoxy-D-arabino-heptonate + phosphate</text>
        <dbReference type="Rhea" id="RHEA:14717"/>
        <dbReference type="ChEBI" id="CHEBI:15377"/>
        <dbReference type="ChEBI" id="CHEBI:16897"/>
        <dbReference type="ChEBI" id="CHEBI:43474"/>
        <dbReference type="ChEBI" id="CHEBI:58394"/>
        <dbReference type="ChEBI" id="CHEBI:58702"/>
        <dbReference type="EC" id="2.5.1.54"/>
    </reaction>
</comment>
<evidence type="ECO:0000256" key="7">
    <source>
        <dbReference type="SAM" id="SignalP"/>
    </source>
</evidence>
<evidence type="ECO:0000313" key="9">
    <source>
        <dbReference type="Proteomes" id="UP000002729"/>
    </source>
</evidence>
<evidence type="ECO:0000256" key="4">
    <source>
        <dbReference type="ARBA" id="ARBA00047508"/>
    </source>
</evidence>
<evidence type="ECO:0000313" key="8">
    <source>
        <dbReference type="EMBL" id="EGB11588.1"/>
    </source>
</evidence>
<dbReference type="OMA" id="FKVMMQM"/>
<dbReference type="GO" id="GO:0003849">
    <property type="term" value="F:3-deoxy-7-phosphoheptulonate synthase activity"/>
    <property type="evidence" value="ECO:0007669"/>
    <property type="project" value="UniProtKB-EC"/>
</dbReference>
<organism evidence="9">
    <name type="scientific">Aureococcus anophagefferens</name>
    <name type="common">Harmful bloom alga</name>
    <dbReference type="NCBI Taxonomy" id="44056"/>
    <lineage>
        <taxon>Eukaryota</taxon>
        <taxon>Sar</taxon>
        <taxon>Stramenopiles</taxon>
        <taxon>Ochrophyta</taxon>
        <taxon>Pelagophyceae</taxon>
        <taxon>Pelagomonadales</taxon>
        <taxon>Pelagomonadaceae</taxon>
        <taxon>Aureococcus</taxon>
    </lineage>
</organism>
<keyword evidence="5" id="KW-0464">Manganese</keyword>
<dbReference type="UniPathway" id="UPA00053">
    <property type="reaction ID" value="UER00084"/>
</dbReference>
<dbReference type="KEGG" id="aaf:AURANDRAFT_36370"/>
<evidence type="ECO:0000256" key="6">
    <source>
        <dbReference type="RuleBase" id="RU363071"/>
    </source>
</evidence>
<evidence type="ECO:0000256" key="1">
    <source>
        <dbReference type="ARBA" id="ARBA00004688"/>
    </source>
</evidence>
<dbReference type="GO" id="GO:0009423">
    <property type="term" value="P:chorismate biosynthetic process"/>
    <property type="evidence" value="ECO:0007669"/>
    <property type="project" value="UniProtKB-UniPathway"/>
</dbReference>
<keyword evidence="6" id="KW-0028">Amino-acid biosynthesis</keyword>
<dbReference type="InterPro" id="IPR013785">
    <property type="entry name" value="Aldolase_TIM"/>
</dbReference>
<name>F0XZN4_AURAN</name>
<keyword evidence="7" id="KW-0732">Signal</keyword>
<feature type="binding site" evidence="5">
    <location>
        <position position="356"/>
    </location>
    <ligand>
        <name>phosphoenolpyruvate</name>
        <dbReference type="ChEBI" id="CHEBI:58702"/>
    </ligand>
</feature>
<dbReference type="Proteomes" id="UP000002729">
    <property type="component" value="Unassembled WGS sequence"/>
</dbReference>
<dbReference type="InterPro" id="IPR002480">
    <property type="entry name" value="DAHP_synth_2"/>
</dbReference>
<reference evidence="8 9" key="1">
    <citation type="journal article" date="2011" name="Proc. Natl. Acad. Sci. U.S.A.">
        <title>Niche of harmful alga Aureococcus anophagefferens revealed through ecogenomics.</title>
        <authorList>
            <person name="Gobler C.J."/>
            <person name="Berry D.L."/>
            <person name="Dyhrman S.T."/>
            <person name="Wilhelm S.W."/>
            <person name="Salamov A."/>
            <person name="Lobanov A.V."/>
            <person name="Zhang Y."/>
            <person name="Collier J.L."/>
            <person name="Wurch L.L."/>
            <person name="Kustka A.B."/>
            <person name="Dill B.D."/>
            <person name="Shah M."/>
            <person name="VerBerkmoes N.C."/>
            <person name="Kuo A."/>
            <person name="Terry A."/>
            <person name="Pangilinan J."/>
            <person name="Lindquist E.A."/>
            <person name="Lucas S."/>
            <person name="Paulsen I.T."/>
            <person name="Hattenrath-Lehmann T.K."/>
            <person name="Talmage S.C."/>
            <person name="Walker E.A."/>
            <person name="Koch F."/>
            <person name="Burson A.M."/>
            <person name="Marcoval M.A."/>
            <person name="Tang Y.Z."/>
            <person name="Lecleir G.R."/>
            <person name="Coyne K.J."/>
            <person name="Berg G.M."/>
            <person name="Bertrand E.M."/>
            <person name="Saito M.A."/>
            <person name="Gladyshev V.N."/>
            <person name="Grigoriev I.V."/>
        </authorList>
    </citation>
    <scope>NUCLEOTIDE SEQUENCE [LARGE SCALE GENOMIC DNA]</scope>
    <source>
        <strain evidence="9">CCMP 1984</strain>
    </source>
</reference>
<dbReference type="Gene3D" id="3.20.20.70">
    <property type="entry name" value="Aldolase class I"/>
    <property type="match status" value="1"/>
</dbReference>
<feature type="binding site" evidence="5">
    <location>
        <position position="325"/>
    </location>
    <ligand>
        <name>phosphoenolpyruvate</name>
        <dbReference type="ChEBI" id="CHEBI:58702"/>
    </ligand>
</feature>
<evidence type="ECO:0000256" key="2">
    <source>
        <dbReference type="ARBA" id="ARBA00008911"/>
    </source>
</evidence>
<comment type="similarity">
    <text evidence="2 6">Belongs to the class-II DAHP synthase family.</text>
</comment>
<feature type="chain" id="PRO_5030168568" description="Phospho-2-dehydro-3-deoxyheptonate aldolase" evidence="7">
    <location>
        <begin position="17"/>
        <end position="494"/>
    </location>
</feature>
<dbReference type="PANTHER" id="PTHR21337:SF0">
    <property type="entry name" value="PHOSPHO-2-DEHYDRO-3-DEOXYHEPTONATE ALDOLASE"/>
    <property type="match status" value="1"/>
</dbReference>
<keyword evidence="5" id="KW-0170">Cobalt</keyword>
<keyword evidence="6" id="KW-0057">Aromatic amino acid biosynthesis</keyword>
<feature type="binding site" evidence="5">
    <location>
        <begin position="302"/>
        <end position="303"/>
    </location>
    <ligand>
        <name>phosphoenolpyruvate</name>
        <dbReference type="ChEBI" id="CHEBI:58702"/>
    </ligand>
</feature>
<protein>
    <recommendedName>
        <fullName evidence="6">Phospho-2-dehydro-3-deoxyheptonate aldolase</fullName>
        <ecNumber evidence="6">2.5.1.54</ecNumber>
    </recommendedName>
</protein>
<dbReference type="PROSITE" id="PS51257">
    <property type="entry name" value="PROKAR_LIPOPROTEIN"/>
    <property type="match status" value="1"/>
</dbReference>
<dbReference type="InParanoid" id="F0XZN4"/>
<accession>F0XZN4</accession>
<comment type="cofactor">
    <cofactor evidence="5">
        <name>Mn(2+)</name>
        <dbReference type="ChEBI" id="CHEBI:29035"/>
    </cofactor>
    <cofactor evidence="5">
        <name>Co(2+)</name>
        <dbReference type="ChEBI" id="CHEBI:48828"/>
    </cofactor>
    <cofactor evidence="5">
        <name>Cd(2+)</name>
        <dbReference type="ChEBI" id="CHEBI:48775"/>
    </cofactor>
    <text evidence="5">Binds 1 divalent cation per subunit. The enzyme is active with manganese, cobalt or cadmium ions.</text>
</comment>
<dbReference type="GO" id="GO:0008652">
    <property type="term" value="P:amino acid biosynthetic process"/>
    <property type="evidence" value="ECO:0007669"/>
    <property type="project" value="UniProtKB-KW"/>
</dbReference>
<feature type="binding site" evidence="5">
    <location>
        <position position="103"/>
    </location>
    <ligand>
        <name>Mn(2+)</name>
        <dbReference type="ChEBI" id="CHEBI:29035"/>
    </ligand>
</feature>
<dbReference type="Pfam" id="PF01474">
    <property type="entry name" value="DAHP_synth_2"/>
    <property type="match status" value="1"/>
</dbReference>
<feature type="signal peptide" evidence="7">
    <location>
        <begin position="1"/>
        <end position="16"/>
    </location>
</feature>
<dbReference type="EMBL" id="GL833122">
    <property type="protein sequence ID" value="EGB11588.1"/>
    <property type="molecule type" value="Genomic_DNA"/>
</dbReference>
<keyword evidence="5" id="KW-0104">Cadmium</keyword>
<evidence type="ECO:0000256" key="5">
    <source>
        <dbReference type="PIRSR" id="PIRSR602480-1"/>
    </source>
</evidence>
<dbReference type="eggNOG" id="ENOG502QPP7">
    <property type="taxonomic scope" value="Eukaryota"/>
</dbReference>
<dbReference type="OrthoDB" id="2338at2759"/>
<keyword evidence="3 6" id="KW-0808">Transferase</keyword>